<dbReference type="CDD" id="cd02440">
    <property type="entry name" value="AdoMet_MTases"/>
    <property type="match status" value="1"/>
</dbReference>
<evidence type="ECO:0000313" key="3">
    <source>
        <dbReference type="Proteomes" id="UP001500630"/>
    </source>
</evidence>
<dbReference type="EMBL" id="BAABDQ010000037">
    <property type="protein sequence ID" value="GAA3601811.1"/>
    <property type="molecule type" value="Genomic_DNA"/>
</dbReference>
<dbReference type="Proteomes" id="UP001500630">
    <property type="component" value="Unassembled WGS sequence"/>
</dbReference>
<dbReference type="PANTHER" id="PTHR45036:SF1">
    <property type="entry name" value="METHYLTRANSFERASE LIKE 7A"/>
    <property type="match status" value="1"/>
</dbReference>
<keyword evidence="2" id="KW-0489">Methyltransferase</keyword>
<reference evidence="3" key="1">
    <citation type="journal article" date="2019" name="Int. J. Syst. Evol. Microbiol.">
        <title>The Global Catalogue of Microorganisms (GCM) 10K type strain sequencing project: providing services to taxonomists for standard genome sequencing and annotation.</title>
        <authorList>
            <consortium name="The Broad Institute Genomics Platform"/>
            <consortium name="The Broad Institute Genome Sequencing Center for Infectious Disease"/>
            <person name="Wu L."/>
            <person name="Ma J."/>
        </authorList>
    </citation>
    <scope>NUCLEOTIDE SEQUENCE [LARGE SCALE GENOMIC DNA]</scope>
    <source>
        <strain evidence="3">JCM 17326</strain>
    </source>
</reference>
<feature type="domain" description="Methyltransferase type 11" evidence="1">
    <location>
        <begin position="44"/>
        <end position="146"/>
    </location>
</feature>
<name>A0ABP6Z906_9ACTN</name>
<proteinExistence type="predicted"/>
<dbReference type="Gene3D" id="3.40.50.150">
    <property type="entry name" value="Vaccinia Virus protein VP39"/>
    <property type="match status" value="1"/>
</dbReference>
<dbReference type="GO" id="GO:0032259">
    <property type="term" value="P:methylation"/>
    <property type="evidence" value="ECO:0007669"/>
    <property type="project" value="UniProtKB-KW"/>
</dbReference>
<evidence type="ECO:0000313" key="2">
    <source>
        <dbReference type="EMBL" id="GAA3601811.1"/>
    </source>
</evidence>
<dbReference type="SUPFAM" id="SSF53335">
    <property type="entry name" value="S-adenosyl-L-methionine-dependent methyltransferases"/>
    <property type="match status" value="1"/>
</dbReference>
<dbReference type="Pfam" id="PF08241">
    <property type="entry name" value="Methyltransf_11"/>
    <property type="match status" value="1"/>
</dbReference>
<keyword evidence="2" id="KW-0808">Transferase</keyword>
<dbReference type="InterPro" id="IPR052356">
    <property type="entry name" value="Thiol_S-MT"/>
</dbReference>
<protein>
    <submittedName>
        <fullName evidence="2">Class I SAM-dependent methyltransferase</fullName>
    </submittedName>
</protein>
<dbReference type="GO" id="GO:0008168">
    <property type="term" value="F:methyltransferase activity"/>
    <property type="evidence" value="ECO:0007669"/>
    <property type="project" value="UniProtKB-KW"/>
</dbReference>
<organism evidence="2 3">
    <name type="scientific">Nonomuraea rosea</name>
    <dbReference type="NCBI Taxonomy" id="638574"/>
    <lineage>
        <taxon>Bacteria</taxon>
        <taxon>Bacillati</taxon>
        <taxon>Actinomycetota</taxon>
        <taxon>Actinomycetes</taxon>
        <taxon>Streptosporangiales</taxon>
        <taxon>Streptosporangiaceae</taxon>
        <taxon>Nonomuraea</taxon>
    </lineage>
</organism>
<accession>A0ABP6Z906</accession>
<comment type="caution">
    <text evidence="2">The sequence shown here is derived from an EMBL/GenBank/DDBJ whole genome shotgun (WGS) entry which is preliminary data.</text>
</comment>
<dbReference type="PANTHER" id="PTHR45036">
    <property type="entry name" value="METHYLTRANSFERASE LIKE 7B"/>
    <property type="match status" value="1"/>
</dbReference>
<keyword evidence="3" id="KW-1185">Reference proteome</keyword>
<dbReference type="InterPro" id="IPR029063">
    <property type="entry name" value="SAM-dependent_MTases_sf"/>
</dbReference>
<sequence>MPDLSQFQNPRFARMYERVSVESDRFGASEHRRRLLAGLSGRVVEIGAGNGLNFAHYPPAVREVVAIEPEDRLRALAEREAGRVAGRVAGRAALPVRVLAGHGEELPVEDDGFDAAVVSLVLCSVPHQAVALAEVRRVLRAGGELRFFEHVRSAHRGVALVQHVVTPLWRRFGGGCRLNRDTGRAIAASGLVVEEMERFSFKALPSSPALPHILGRARNPAA</sequence>
<dbReference type="InterPro" id="IPR013216">
    <property type="entry name" value="Methyltransf_11"/>
</dbReference>
<gene>
    <name evidence="2" type="ORF">GCM10022419_102640</name>
</gene>
<dbReference type="RefSeq" id="WP_345573344.1">
    <property type="nucleotide sequence ID" value="NZ_BAABDQ010000037.1"/>
</dbReference>
<evidence type="ECO:0000259" key="1">
    <source>
        <dbReference type="Pfam" id="PF08241"/>
    </source>
</evidence>